<protein>
    <submittedName>
        <fullName evidence="2">Uncharacterized protein</fullName>
    </submittedName>
</protein>
<evidence type="ECO:0000313" key="2">
    <source>
        <dbReference type="EMBL" id="PSS36936.1"/>
    </source>
</evidence>
<keyword evidence="3" id="KW-1185">Reference proteome</keyword>
<dbReference type="OrthoDB" id="2676586at2759"/>
<organism evidence="2 3">
    <name type="scientific">Hermanssonia centrifuga</name>
    <dbReference type="NCBI Taxonomy" id="98765"/>
    <lineage>
        <taxon>Eukaryota</taxon>
        <taxon>Fungi</taxon>
        <taxon>Dikarya</taxon>
        <taxon>Basidiomycota</taxon>
        <taxon>Agaricomycotina</taxon>
        <taxon>Agaricomycetes</taxon>
        <taxon>Polyporales</taxon>
        <taxon>Meruliaceae</taxon>
        <taxon>Hermanssonia</taxon>
    </lineage>
</organism>
<evidence type="ECO:0000256" key="1">
    <source>
        <dbReference type="SAM" id="MobiDB-lite"/>
    </source>
</evidence>
<proteinExistence type="predicted"/>
<name>A0A2R6S3T5_9APHY</name>
<dbReference type="AlphaFoldDB" id="A0A2R6S3T5"/>
<sequence>MQTENGTMVFCARCFGNFNLRKGYTHHLSSSAACTLVVQNFTSKELPLNEPQPMTVDEDGEGDGLSLTNVPFAGDYFGNKYNAQDFGWEEGLQVEGIDMDGSDSLDDEPEVFDNTQDLGWEPPCSQSPSASGPAQEEPSDTSFRVTEANLAKHLRVEKALQQPVHEKDMYAPFVNKLDWQTACWAKLCGPGSTAFTNLLSINGTWIIIQKLKGVKCAGQLSSGSTSQVSTQGNSSGRRSIQCLFPMKVLFSIGTLV</sequence>
<feature type="compositionally biased region" description="Acidic residues" evidence="1">
    <location>
        <begin position="97"/>
        <end position="111"/>
    </location>
</feature>
<evidence type="ECO:0000313" key="3">
    <source>
        <dbReference type="Proteomes" id="UP000186601"/>
    </source>
</evidence>
<feature type="region of interest" description="Disordered" evidence="1">
    <location>
        <begin position="97"/>
        <end position="142"/>
    </location>
</feature>
<comment type="caution">
    <text evidence="2">The sequence shown here is derived from an EMBL/GenBank/DDBJ whole genome shotgun (WGS) entry which is preliminary data.</text>
</comment>
<accession>A0A2R6S3T5</accession>
<gene>
    <name evidence="2" type="ORF">PHLCEN_2v1212</name>
</gene>
<reference evidence="2 3" key="1">
    <citation type="submission" date="2018-02" db="EMBL/GenBank/DDBJ databases">
        <title>Genome sequence of the basidiomycete white-rot fungus Phlebia centrifuga.</title>
        <authorList>
            <person name="Granchi Z."/>
            <person name="Peng M."/>
            <person name="de Vries R.P."/>
            <person name="Hilden K."/>
            <person name="Makela M.R."/>
            <person name="Grigoriev I."/>
            <person name="Riley R."/>
        </authorList>
    </citation>
    <scope>NUCLEOTIDE SEQUENCE [LARGE SCALE GENOMIC DNA]</scope>
    <source>
        <strain evidence="2 3">FBCC195</strain>
    </source>
</reference>
<dbReference type="EMBL" id="MLYV02000090">
    <property type="protein sequence ID" value="PSS36936.1"/>
    <property type="molecule type" value="Genomic_DNA"/>
</dbReference>
<dbReference type="Proteomes" id="UP000186601">
    <property type="component" value="Unassembled WGS sequence"/>
</dbReference>